<dbReference type="NCBIfam" id="TIGR00231">
    <property type="entry name" value="small_GTP"/>
    <property type="match status" value="1"/>
</dbReference>
<keyword evidence="3 6" id="KW-0547">Nucleotide-binding</keyword>
<feature type="binding site" evidence="6">
    <location>
        <begin position="20"/>
        <end position="27"/>
    </location>
    <ligand>
        <name>GTP</name>
        <dbReference type="ChEBI" id="CHEBI:37565"/>
    </ligand>
</feature>
<comment type="caution">
    <text evidence="11">The sequence shown here is derived from an EMBL/GenBank/DDBJ whole genome shotgun (WGS) entry which is preliminary data.</text>
</comment>
<keyword evidence="6" id="KW-0690">Ribosome biogenesis</keyword>
<dbReference type="PROSITE" id="PS51713">
    <property type="entry name" value="G_ERA"/>
    <property type="match status" value="1"/>
</dbReference>
<evidence type="ECO:0000259" key="10">
    <source>
        <dbReference type="PROSITE" id="PS51713"/>
    </source>
</evidence>
<dbReference type="SUPFAM" id="SSF52540">
    <property type="entry name" value="P-loop containing nucleoside triphosphate hydrolases"/>
    <property type="match status" value="1"/>
</dbReference>
<keyword evidence="6" id="KW-0699">rRNA-binding</keyword>
<dbReference type="PROSITE" id="PS50823">
    <property type="entry name" value="KH_TYPE_2"/>
    <property type="match status" value="1"/>
</dbReference>
<dbReference type="Gene3D" id="3.30.300.20">
    <property type="match status" value="1"/>
</dbReference>
<dbReference type="CDD" id="cd04163">
    <property type="entry name" value="Era"/>
    <property type="match status" value="1"/>
</dbReference>
<dbReference type="EMBL" id="BJTG01000004">
    <property type="protein sequence ID" value="GEJ57417.1"/>
    <property type="molecule type" value="Genomic_DNA"/>
</dbReference>
<feature type="domain" description="KH type-2" evidence="9">
    <location>
        <begin position="217"/>
        <end position="299"/>
    </location>
</feature>
<keyword evidence="4 6" id="KW-0694">RNA-binding</keyword>
<evidence type="ECO:0000256" key="5">
    <source>
        <dbReference type="ARBA" id="ARBA00023134"/>
    </source>
</evidence>
<dbReference type="RefSeq" id="WP_176064899.1">
    <property type="nucleotide sequence ID" value="NZ_BJTG01000004.1"/>
</dbReference>
<feature type="region of interest" description="G5" evidence="7">
    <location>
        <begin position="164"/>
        <end position="166"/>
    </location>
</feature>
<dbReference type="InterPro" id="IPR005662">
    <property type="entry name" value="GTPase_Era-like"/>
</dbReference>
<dbReference type="InterPro" id="IPR030388">
    <property type="entry name" value="G_ERA_dom"/>
</dbReference>
<accession>A0A7I9VN56</accession>
<dbReference type="Gene3D" id="3.40.50.300">
    <property type="entry name" value="P-loop containing nucleotide triphosphate hydrolases"/>
    <property type="match status" value="1"/>
</dbReference>
<reference evidence="12" key="1">
    <citation type="journal article" date="2020" name="Appl. Environ. Microbiol.">
        <title>Diazotrophic Anaeromyxobacter Isolates from Soils.</title>
        <authorList>
            <person name="Masuda Y."/>
            <person name="Yamanaka H."/>
            <person name="Xu Z.X."/>
            <person name="Shiratori Y."/>
            <person name="Aono T."/>
            <person name="Amachi S."/>
            <person name="Senoo K."/>
            <person name="Itoh H."/>
        </authorList>
    </citation>
    <scope>NUCLEOTIDE SEQUENCE [LARGE SCALE GENOMIC DNA]</scope>
    <source>
        <strain evidence="12">R267</strain>
    </source>
</reference>
<dbReference type="PANTHER" id="PTHR42698:SF1">
    <property type="entry name" value="GTPASE ERA, MITOCHONDRIAL"/>
    <property type="match status" value="1"/>
</dbReference>
<evidence type="ECO:0000313" key="11">
    <source>
        <dbReference type="EMBL" id="GEJ57417.1"/>
    </source>
</evidence>
<evidence type="ECO:0000256" key="4">
    <source>
        <dbReference type="ARBA" id="ARBA00022884"/>
    </source>
</evidence>
<dbReference type="InterPro" id="IPR009019">
    <property type="entry name" value="KH_sf_prok-type"/>
</dbReference>
<feature type="region of interest" description="G4" evidence="7">
    <location>
        <begin position="135"/>
        <end position="138"/>
    </location>
</feature>
<evidence type="ECO:0000256" key="6">
    <source>
        <dbReference type="HAMAP-Rule" id="MF_00367"/>
    </source>
</evidence>
<keyword evidence="6" id="KW-1003">Cell membrane</keyword>
<dbReference type="Pfam" id="PF07650">
    <property type="entry name" value="KH_2"/>
    <property type="match status" value="1"/>
</dbReference>
<evidence type="ECO:0000313" key="12">
    <source>
        <dbReference type="Proteomes" id="UP000503640"/>
    </source>
</evidence>
<dbReference type="GO" id="GO:0005829">
    <property type="term" value="C:cytosol"/>
    <property type="evidence" value="ECO:0007669"/>
    <property type="project" value="TreeGrafter"/>
</dbReference>
<dbReference type="GO" id="GO:0000028">
    <property type="term" value="P:ribosomal small subunit assembly"/>
    <property type="evidence" value="ECO:0007669"/>
    <property type="project" value="TreeGrafter"/>
</dbReference>
<evidence type="ECO:0000259" key="9">
    <source>
        <dbReference type="PROSITE" id="PS50823"/>
    </source>
</evidence>
<dbReference type="GO" id="GO:0005886">
    <property type="term" value="C:plasma membrane"/>
    <property type="evidence" value="ECO:0007669"/>
    <property type="project" value="UniProtKB-SubCell"/>
</dbReference>
<dbReference type="NCBIfam" id="NF000908">
    <property type="entry name" value="PRK00089.1"/>
    <property type="match status" value="1"/>
</dbReference>
<dbReference type="InterPro" id="IPR006073">
    <property type="entry name" value="GTP-bd"/>
</dbReference>
<dbReference type="Proteomes" id="UP000503640">
    <property type="component" value="Unassembled WGS sequence"/>
</dbReference>
<dbReference type="InterPro" id="IPR027417">
    <property type="entry name" value="P-loop_NTPase"/>
</dbReference>
<dbReference type="InterPro" id="IPR004044">
    <property type="entry name" value="KH_dom_type_2"/>
</dbReference>
<gene>
    <name evidence="6 11" type="primary">era</name>
    <name evidence="11" type="ORF">AMYX_21580</name>
</gene>
<dbReference type="InterPro" id="IPR015946">
    <property type="entry name" value="KH_dom-like_a/b"/>
</dbReference>
<feature type="domain" description="Era-type G" evidence="10">
    <location>
        <begin position="12"/>
        <end position="185"/>
    </location>
</feature>
<proteinExistence type="inferred from homology"/>
<keyword evidence="12" id="KW-1185">Reference proteome</keyword>
<dbReference type="Pfam" id="PF01926">
    <property type="entry name" value="MMR_HSR1"/>
    <property type="match status" value="1"/>
</dbReference>
<dbReference type="PANTHER" id="PTHR42698">
    <property type="entry name" value="GTPASE ERA"/>
    <property type="match status" value="1"/>
</dbReference>
<keyword evidence="5 6" id="KW-0342">GTP-binding</keyword>
<sequence>MGPPTPTAAAFRAGFVAILGRPNVGKSTLLNRVLREKIAIVSPRPQTTRTRILGVWNGPGAQLAFFDTPGLHRAEGPLNRRMVEVGLSTLSEVDVALLLVEAGTGPEGRVEVGEATRWIIEEVKRSGKPAVLGISKIDRAPKEAILPVIAAYRELHAWTEVVPFSALRDENVDDLLRTLARLVPEAEQPLFPPDVLTDQAERQLAAEYVREQVMLQTRQEIPYAAAVAVEAFDETEREKGRHGLVRVAATIYVERESQKGIVIGKRGALLKEIGTAARTGLERLLGCKVFLELHVKVDERWSEREDALRKHGL</sequence>
<evidence type="ECO:0000256" key="3">
    <source>
        <dbReference type="ARBA" id="ARBA00022741"/>
    </source>
</evidence>
<dbReference type="GO" id="GO:0043024">
    <property type="term" value="F:ribosomal small subunit binding"/>
    <property type="evidence" value="ECO:0007669"/>
    <property type="project" value="TreeGrafter"/>
</dbReference>
<dbReference type="HAMAP" id="MF_00367">
    <property type="entry name" value="GTPase_Era"/>
    <property type="match status" value="1"/>
</dbReference>
<organism evidence="11 12">
    <name type="scientific">Anaeromyxobacter diazotrophicus</name>
    <dbReference type="NCBI Taxonomy" id="2590199"/>
    <lineage>
        <taxon>Bacteria</taxon>
        <taxon>Pseudomonadati</taxon>
        <taxon>Myxococcota</taxon>
        <taxon>Myxococcia</taxon>
        <taxon>Myxococcales</taxon>
        <taxon>Cystobacterineae</taxon>
        <taxon>Anaeromyxobacteraceae</taxon>
        <taxon>Anaeromyxobacter</taxon>
    </lineage>
</organism>
<keyword evidence="6" id="KW-0472">Membrane</keyword>
<comment type="subcellular location">
    <subcellularLocation>
        <location evidence="6">Cytoplasm</location>
    </subcellularLocation>
    <subcellularLocation>
        <location evidence="6">Cell membrane</location>
        <topology evidence="6">Peripheral membrane protein</topology>
    </subcellularLocation>
</comment>
<feature type="region of interest" description="G3" evidence="7">
    <location>
        <begin position="67"/>
        <end position="70"/>
    </location>
</feature>
<keyword evidence="6" id="KW-0963">Cytoplasm</keyword>
<dbReference type="AlphaFoldDB" id="A0A7I9VN56"/>
<comment type="function">
    <text evidence="6">An essential GTPase that binds both GDP and GTP, with rapid nucleotide exchange. Plays a role in 16S rRNA processing and 30S ribosomal subunit biogenesis and possibly also in cell cycle regulation and energy metabolism.</text>
</comment>
<feature type="binding site" evidence="6">
    <location>
        <begin position="67"/>
        <end position="71"/>
    </location>
    <ligand>
        <name>GTP</name>
        <dbReference type="ChEBI" id="CHEBI:37565"/>
    </ligand>
</feature>
<evidence type="ECO:0000256" key="2">
    <source>
        <dbReference type="ARBA" id="ARBA00020484"/>
    </source>
</evidence>
<evidence type="ECO:0000256" key="7">
    <source>
        <dbReference type="PROSITE-ProRule" id="PRU01050"/>
    </source>
</evidence>
<comment type="subunit">
    <text evidence="6">Monomer.</text>
</comment>
<dbReference type="GO" id="GO:0003924">
    <property type="term" value="F:GTPase activity"/>
    <property type="evidence" value="ECO:0007669"/>
    <property type="project" value="UniProtKB-UniRule"/>
</dbReference>
<evidence type="ECO:0000256" key="1">
    <source>
        <dbReference type="ARBA" id="ARBA00007921"/>
    </source>
</evidence>
<name>A0A7I9VN56_9BACT</name>
<feature type="region of interest" description="G2" evidence="7">
    <location>
        <begin position="46"/>
        <end position="50"/>
    </location>
</feature>
<dbReference type="GO" id="GO:0005525">
    <property type="term" value="F:GTP binding"/>
    <property type="evidence" value="ECO:0007669"/>
    <property type="project" value="UniProtKB-UniRule"/>
</dbReference>
<comment type="similarity">
    <text evidence="1 6 7 8">Belongs to the TRAFAC class TrmE-Era-EngA-EngB-Septin-like GTPase superfamily. Era GTPase family.</text>
</comment>
<dbReference type="InterPro" id="IPR005225">
    <property type="entry name" value="Small_GTP-bd"/>
</dbReference>
<dbReference type="SUPFAM" id="SSF54814">
    <property type="entry name" value="Prokaryotic type KH domain (KH-domain type II)"/>
    <property type="match status" value="1"/>
</dbReference>
<dbReference type="GO" id="GO:0070181">
    <property type="term" value="F:small ribosomal subunit rRNA binding"/>
    <property type="evidence" value="ECO:0007669"/>
    <property type="project" value="UniProtKB-UniRule"/>
</dbReference>
<feature type="binding site" evidence="6">
    <location>
        <begin position="135"/>
        <end position="138"/>
    </location>
    <ligand>
        <name>GTP</name>
        <dbReference type="ChEBI" id="CHEBI:37565"/>
    </ligand>
</feature>
<dbReference type="NCBIfam" id="TIGR00436">
    <property type="entry name" value="era"/>
    <property type="match status" value="1"/>
</dbReference>
<evidence type="ECO:0000256" key="8">
    <source>
        <dbReference type="RuleBase" id="RU003761"/>
    </source>
</evidence>
<protein>
    <recommendedName>
        <fullName evidence="2 6">GTPase Era</fullName>
    </recommendedName>
</protein>
<dbReference type="CDD" id="cd22534">
    <property type="entry name" value="KH-II_Era"/>
    <property type="match status" value="1"/>
</dbReference>
<feature type="region of interest" description="G1" evidence="7">
    <location>
        <begin position="20"/>
        <end position="27"/>
    </location>
</feature>